<dbReference type="InterPro" id="IPR017853">
    <property type="entry name" value="GH"/>
</dbReference>
<feature type="domain" description="Glycosyl hydrolase family 13 catalytic" evidence="3">
    <location>
        <begin position="39"/>
        <end position="464"/>
    </location>
</feature>
<proteinExistence type="inferred from homology"/>
<dbReference type="SUPFAM" id="SSF51445">
    <property type="entry name" value="(Trans)glycosidases"/>
    <property type="match status" value="1"/>
</dbReference>
<evidence type="ECO:0000259" key="3">
    <source>
        <dbReference type="SMART" id="SM00642"/>
    </source>
</evidence>
<protein>
    <recommendedName>
        <fullName evidence="3">Glycosyl hydrolase family 13 catalytic domain-containing protein</fullName>
    </recommendedName>
</protein>
<dbReference type="Gene3D" id="3.20.20.80">
    <property type="entry name" value="Glycosidases"/>
    <property type="match status" value="1"/>
</dbReference>
<dbReference type="Pfam" id="PF00128">
    <property type="entry name" value="Alpha-amylase"/>
    <property type="match status" value="1"/>
</dbReference>
<dbReference type="InterPro" id="IPR013780">
    <property type="entry name" value="Glyco_hydro_b"/>
</dbReference>
<accession>A0A084B7B2</accession>
<dbReference type="AlphaFoldDB" id="A0A084B7B2"/>
<dbReference type="GO" id="GO:0004575">
    <property type="term" value="F:sucrose alpha-glucosidase activity"/>
    <property type="evidence" value="ECO:0007669"/>
    <property type="project" value="TreeGrafter"/>
</dbReference>
<dbReference type="SMART" id="SM00642">
    <property type="entry name" value="Aamy"/>
    <property type="match status" value="1"/>
</dbReference>
<dbReference type="OrthoDB" id="1740265at2759"/>
<comment type="similarity">
    <text evidence="1">Belongs to the glycosyl hydrolase 13 family.</text>
</comment>
<reference evidence="4 5" key="1">
    <citation type="journal article" date="2014" name="BMC Genomics">
        <title>Comparative genome sequencing reveals chemotype-specific gene clusters in the toxigenic black mold Stachybotrys.</title>
        <authorList>
            <person name="Semeiks J."/>
            <person name="Borek D."/>
            <person name="Otwinowski Z."/>
            <person name="Grishin N.V."/>
        </authorList>
    </citation>
    <scope>NUCLEOTIDE SEQUENCE [LARGE SCALE GENOMIC DNA]</scope>
    <source>
        <strain evidence="5">CBS 109288 / IBT 7711</strain>
    </source>
</reference>
<dbReference type="SUPFAM" id="SSF51011">
    <property type="entry name" value="Glycosyl hydrolase domain"/>
    <property type="match status" value="1"/>
</dbReference>
<evidence type="ECO:0000256" key="1">
    <source>
        <dbReference type="ARBA" id="ARBA00008061"/>
    </source>
</evidence>
<name>A0A084B7B2_STACB</name>
<dbReference type="CDD" id="cd11333">
    <property type="entry name" value="AmyAc_SI_OligoGlu_DGase"/>
    <property type="match status" value="1"/>
</dbReference>
<sequence length="632" mass="72356">MTVKGSNPVAERIIQPDGTGRPHNWGRVGQWWKHTPVYQIYPASFCDANGDGMGDLKGVYDKLDYLHSLGIEMIWICPVYDSPQVDMGYDISDYENIYPPYGTVEDVEAIVNRAHALGIRVIMDLVINHTSDQHAWFKESRSSKDNDKRDWYMWRPAKYSPTGERLPPNNWRSNFGGGSTWAWDEATQEYYLHLFTKEQPDLNWENPEMRKAIYQSAMVFWLEKGIDGFRVDTVNMYSKPVDLPDAAIIDKNSFYQPAAHLYCNGPHMQEYLTEMNAILSHYSAVSVGELPLTPELAHVLSYVSAKAKQLDMVFQFDVVDLGMGTTHRYETTPRNWQLPQLKSAIQGNQDVIRGTDAWTTVFLENHDQSRSVSRFGNDSPEFRVPSARMLALMQACLSGTLFIYQGQEIGCVNAPLESYPIEYYKDVDSNLFIEKVRTQTSDDRAGDMKRALKAVQHLARDHARIPMAWQNSGDEKAWGFSPQCQTPAKPWMEPHPLGGEINVLSEKNRQPSVLNFWRRMLHFRKEYPELLVEGEYQTLDISNPDVYIFTKKAKNGNETALVVLNFTQDEQQWKPPTAQDIEWPGPTALDFEPLMSTLWRPSEEATYRGDCQPSSEPLGPYEGRVYLVKSSL</sequence>
<dbReference type="GO" id="GO:0004556">
    <property type="term" value="F:alpha-amylase activity"/>
    <property type="evidence" value="ECO:0007669"/>
    <property type="project" value="TreeGrafter"/>
</dbReference>
<dbReference type="FunFam" id="3.90.400.10:FF:000003">
    <property type="entry name" value="Probable alpha-glucosidase (Maltase)"/>
    <property type="match status" value="1"/>
</dbReference>
<dbReference type="GO" id="GO:0004574">
    <property type="term" value="F:oligo-1,6-glucosidase activity"/>
    <property type="evidence" value="ECO:0007669"/>
    <property type="project" value="TreeGrafter"/>
</dbReference>
<dbReference type="PANTHER" id="PTHR10357:SF179">
    <property type="entry name" value="NEUTRAL AND BASIC AMINO ACID TRANSPORT PROTEIN RBAT"/>
    <property type="match status" value="1"/>
</dbReference>
<dbReference type="EMBL" id="KL647843">
    <property type="protein sequence ID" value="KEY73441.1"/>
    <property type="molecule type" value="Genomic_DNA"/>
</dbReference>
<keyword evidence="5" id="KW-1185">Reference proteome</keyword>
<keyword evidence="2" id="KW-0462">Maltose metabolism</keyword>
<dbReference type="Gene3D" id="3.90.400.10">
    <property type="entry name" value="Oligo-1,6-glucosidase, Domain 2"/>
    <property type="match status" value="1"/>
</dbReference>
<dbReference type="InterPro" id="IPR006047">
    <property type="entry name" value="GH13_cat_dom"/>
</dbReference>
<evidence type="ECO:0000313" key="5">
    <source>
        <dbReference type="Proteomes" id="UP000028045"/>
    </source>
</evidence>
<dbReference type="Gene3D" id="2.60.40.1180">
    <property type="entry name" value="Golgi alpha-mannosidase II"/>
    <property type="match status" value="1"/>
</dbReference>
<dbReference type="PANTHER" id="PTHR10357">
    <property type="entry name" value="ALPHA-AMYLASE FAMILY MEMBER"/>
    <property type="match status" value="1"/>
</dbReference>
<evidence type="ECO:0000313" key="4">
    <source>
        <dbReference type="EMBL" id="KEY73441.1"/>
    </source>
</evidence>
<dbReference type="HOGENOM" id="CLU_006462_2_3_1"/>
<dbReference type="FunFam" id="3.20.20.80:FF:000087">
    <property type="entry name" value="Oligo-1,6-glucosidase IMA1"/>
    <property type="match status" value="1"/>
</dbReference>
<evidence type="ECO:0000256" key="2">
    <source>
        <dbReference type="ARBA" id="ARBA00026248"/>
    </source>
</evidence>
<dbReference type="InterPro" id="IPR045857">
    <property type="entry name" value="O16G_dom_2"/>
</dbReference>
<dbReference type="Proteomes" id="UP000028045">
    <property type="component" value="Unassembled WGS sequence"/>
</dbReference>
<gene>
    <name evidence="4" type="ORF">S7711_06857</name>
</gene>
<dbReference type="GO" id="GO:0000025">
    <property type="term" value="P:maltose catabolic process"/>
    <property type="evidence" value="ECO:0007669"/>
    <property type="project" value="TreeGrafter"/>
</dbReference>
<dbReference type="GO" id="GO:0033934">
    <property type="term" value="F:glucan 1,4-alpha-maltotriohydrolase activity"/>
    <property type="evidence" value="ECO:0007669"/>
    <property type="project" value="TreeGrafter"/>
</dbReference>
<organism evidence="4 5">
    <name type="scientific">Stachybotrys chartarum (strain CBS 109288 / IBT 7711)</name>
    <name type="common">Toxic black mold</name>
    <name type="synonym">Stilbospora chartarum</name>
    <dbReference type="NCBI Taxonomy" id="1280523"/>
    <lineage>
        <taxon>Eukaryota</taxon>
        <taxon>Fungi</taxon>
        <taxon>Dikarya</taxon>
        <taxon>Ascomycota</taxon>
        <taxon>Pezizomycotina</taxon>
        <taxon>Sordariomycetes</taxon>
        <taxon>Hypocreomycetidae</taxon>
        <taxon>Hypocreales</taxon>
        <taxon>Stachybotryaceae</taxon>
        <taxon>Stachybotrys</taxon>
    </lineage>
</organism>
<dbReference type="GO" id="GO:0005987">
    <property type="term" value="P:sucrose catabolic process"/>
    <property type="evidence" value="ECO:0007669"/>
    <property type="project" value="TreeGrafter"/>
</dbReference>